<gene>
    <name evidence="6" type="ORF">PFICI_01201</name>
</gene>
<reference evidence="7" key="1">
    <citation type="journal article" date="2015" name="BMC Genomics">
        <title>Genomic and transcriptomic analysis of the endophytic fungus Pestalotiopsis fici reveals its lifestyle and high potential for synthesis of natural products.</title>
        <authorList>
            <person name="Wang X."/>
            <person name="Zhang X."/>
            <person name="Liu L."/>
            <person name="Xiang M."/>
            <person name="Wang W."/>
            <person name="Sun X."/>
            <person name="Che Y."/>
            <person name="Guo L."/>
            <person name="Liu G."/>
            <person name="Guo L."/>
            <person name="Wang C."/>
            <person name="Yin W.B."/>
            <person name="Stadler M."/>
            <person name="Zhang X."/>
            <person name="Liu X."/>
        </authorList>
    </citation>
    <scope>NUCLEOTIDE SEQUENCE [LARGE SCALE GENOMIC DNA]</scope>
    <source>
        <strain evidence="7">W106-1 / CGMCC3.15140</strain>
    </source>
</reference>
<dbReference type="InterPro" id="IPR036910">
    <property type="entry name" value="HMG_box_dom_sf"/>
</dbReference>
<dbReference type="RefSeq" id="XP_007827973.1">
    <property type="nucleotide sequence ID" value="XM_007829782.1"/>
</dbReference>
<feature type="region of interest" description="Disordered" evidence="4">
    <location>
        <begin position="444"/>
        <end position="467"/>
    </location>
</feature>
<dbReference type="Pfam" id="PF00505">
    <property type="entry name" value="HMG_box"/>
    <property type="match status" value="1"/>
</dbReference>
<proteinExistence type="predicted"/>
<keyword evidence="1 3" id="KW-0238">DNA-binding</keyword>
<dbReference type="GO" id="GO:0005634">
    <property type="term" value="C:nucleus"/>
    <property type="evidence" value="ECO:0007669"/>
    <property type="project" value="UniProtKB-UniRule"/>
</dbReference>
<dbReference type="HOGENOM" id="CLU_410544_0_0_1"/>
<dbReference type="eggNOG" id="KOG0528">
    <property type="taxonomic scope" value="Eukaryota"/>
</dbReference>
<keyword evidence="2 3" id="KW-0539">Nucleus</keyword>
<dbReference type="GO" id="GO:0000978">
    <property type="term" value="F:RNA polymerase II cis-regulatory region sequence-specific DNA binding"/>
    <property type="evidence" value="ECO:0007669"/>
    <property type="project" value="TreeGrafter"/>
</dbReference>
<evidence type="ECO:0000256" key="2">
    <source>
        <dbReference type="ARBA" id="ARBA00023242"/>
    </source>
</evidence>
<evidence type="ECO:0000256" key="3">
    <source>
        <dbReference type="PROSITE-ProRule" id="PRU00267"/>
    </source>
</evidence>
<dbReference type="CDD" id="cd01389">
    <property type="entry name" value="HMG-box_ROX1-like"/>
    <property type="match status" value="1"/>
</dbReference>
<feature type="region of interest" description="Disordered" evidence="4">
    <location>
        <begin position="99"/>
        <end position="174"/>
    </location>
</feature>
<evidence type="ECO:0000259" key="5">
    <source>
        <dbReference type="PROSITE" id="PS50118"/>
    </source>
</evidence>
<feature type="compositionally biased region" description="Low complexity" evidence="4">
    <location>
        <begin position="105"/>
        <end position="124"/>
    </location>
</feature>
<feature type="compositionally biased region" description="Polar residues" evidence="4">
    <location>
        <begin position="343"/>
        <end position="354"/>
    </location>
</feature>
<dbReference type="Gene3D" id="1.10.30.10">
    <property type="entry name" value="High mobility group box domain"/>
    <property type="match status" value="1"/>
</dbReference>
<feature type="compositionally biased region" description="Basic and acidic residues" evidence="4">
    <location>
        <begin position="290"/>
        <end position="301"/>
    </location>
</feature>
<dbReference type="PANTHER" id="PTHR45789">
    <property type="entry name" value="FI18025P1"/>
    <property type="match status" value="1"/>
</dbReference>
<organism evidence="6 7">
    <name type="scientific">Pestalotiopsis fici (strain W106-1 / CGMCC3.15140)</name>
    <dbReference type="NCBI Taxonomy" id="1229662"/>
    <lineage>
        <taxon>Eukaryota</taxon>
        <taxon>Fungi</taxon>
        <taxon>Dikarya</taxon>
        <taxon>Ascomycota</taxon>
        <taxon>Pezizomycotina</taxon>
        <taxon>Sordariomycetes</taxon>
        <taxon>Xylariomycetidae</taxon>
        <taxon>Amphisphaeriales</taxon>
        <taxon>Sporocadaceae</taxon>
        <taxon>Pestalotiopsis</taxon>
    </lineage>
</organism>
<dbReference type="Proteomes" id="UP000030651">
    <property type="component" value="Unassembled WGS sequence"/>
</dbReference>
<dbReference type="EMBL" id="KI912109">
    <property type="protein sequence ID" value="ETS87373.1"/>
    <property type="molecule type" value="Genomic_DNA"/>
</dbReference>
<dbReference type="PANTHER" id="PTHR45789:SF2">
    <property type="entry name" value="FI18025P1"/>
    <property type="match status" value="1"/>
</dbReference>
<feature type="domain" description="HMG box" evidence="5">
    <location>
        <begin position="218"/>
        <end position="286"/>
    </location>
</feature>
<feature type="region of interest" description="Disordered" evidence="4">
    <location>
        <begin position="605"/>
        <end position="669"/>
    </location>
</feature>
<accession>W3XMV0</accession>
<dbReference type="AlphaFoldDB" id="W3XMV0"/>
<keyword evidence="7" id="KW-1185">Reference proteome</keyword>
<feature type="DNA-binding region" description="HMG box" evidence="3">
    <location>
        <begin position="218"/>
        <end position="286"/>
    </location>
</feature>
<evidence type="ECO:0000313" key="7">
    <source>
        <dbReference type="Proteomes" id="UP000030651"/>
    </source>
</evidence>
<evidence type="ECO:0000256" key="4">
    <source>
        <dbReference type="SAM" id="MobiDB-lite"/>
    </source>
</evidence>
<evidence type="ECO:0000256" key="1">
    <source>
        <dbReference type="ARBA" id="ARBA00023125"/>
    </source>
</evidence>
<feature type="compositionally biased region" description="Basic and acidic residues" evidence="4">
    <location>
        <begin position="605"/>
        <end position="620"/>
    </location>
</feature>
<evidence type="ECO:0000313" key="6">
    <source>
        <dbReference type="EMBL" id="ETS87373.1"/>
    </source>
</evidence>
<dbReference type="SMART" id="SM00398">
    <property type="entry name" value="HMG"/>
    <property type="match status" value="1"/>
</dbReference>
<name>W3XMV0_PESFW</name>
<dbReference type="InterPro" id="IPR009071">
    <property type="entry name" value="HMG_box_dom"/>
</dbReference>
<sequence>MADQDPESLAMDLHELDKLAEFNAQDSYQQYNSPQYGSPAPAMSPYSYPDPAQMVSTYGFLPVHSWYPEFWGTHTQFSPFDYQISAISNYSKPSNNIVNQHNVYTSTPNTTPSSPHPSLGSRTTRSGRRIDSDPLGPHPAGVQKTSAPKTKPRPRPKPKKKKKRDERTAPPTVLEPLTVLLAHLDPNKDADIEAYVNRSVEQRLSEVGDARGGKGNKIKRPMNAFMLYRKGWQNRIKEMQSNENHQGVSKVAGDGWALEPDEVRNQYNTWSEIERDMHAQAFPDYKFQPKKTDKPETKPDVGSDGEETDLEDNWSGIPTPGKRGVYLNSEDPDAEYLPPGRVSSRTYGYQQQMPPSRAMSQSPYQQSPYQQHHSPPPGVLNQSHFLYHNPNKPLPNAYPSAGNGHYHAQRIEIQQHKPSHVHPGYTIPPQPYQTENVYYHRTEAPSHHHMTHSPQQYQQMSPPGPPYQHRTTFSNPTDLYEFQAQAQAQAQMSRSRHQTPASGYHQPTYALPFEDVTNHGLPLPSVTPPVMTGNDGPNNFNTALGEMGEIGELGDFGDHFQIAPGEDPAYELNFPTIGDGLDVLDPQLLNHGAWTAESLPIGALDRPDDFLDPEPEKKETVATGEEAPPVATPLTPIHDAAPSSTPVSLTTTQETPVQPQTPDQHTPSA</sequence>
<feature type="region of interest" description="Disordered" evidence="4">
    <location>
        <begin position="283"/>
        <end position="378"/>
    </location>
</feature>
<dbReference type="GeneID" id="19266214"/>
<feature type="compositionally biased region" description="Polar residues" evidence="4">
    <location>
        <begin position="452"/>
        <end position="461"/>
    </location>
</feature>
<dbReference type="GO" id="GO:0000981">
    <property type="term" value="F:DNA-binding transcription factor activity, RNA polymerase II-specific"/>
    <property type="evidence" value="ECO:0007669"/>
    <property type="project" value="TreeGrafter"/>
</dbReference>
<dbReference type="SUPFAM" id="SSF47095">
    <property type="entry name" value="HMG-box"/>
    <property type="match status" value="1"/>
</dbReference>
<feature type="compositionally biased region" description="Acidic residues" evidence="4">
    <location>
        <begin position="303"/>
        <end position="312"/>
    </location>
</feature>
<dbReference type="STRING" id="1229662.W3XMV0"/>
<protein>
    <recommendedName>
        <fullName evidence="5">HMG box domain-containing protein</fullName>
    </recommendedName>
</protein>
<dbReference type="PROSITE" id="PS50118">
    <property type="entry name" value="HMG_BOX_2"/>
    <property type="match status" value="1"/>
</dbReference>
<dbReference type="KEGG" id="pfy:PFICI_01201"/>
<feature type="compositionally biased region" description="Low complexity" evidence="4">
    <location>
        <begin position="360"/>
        <end position="373"/>
    </location>
</feature>
<dbReference type="OMA" id="ERAPHAD"/>
<dbReference type="InParanoid" id="W3XMV0"/>
<feature type="compositionally biased region" description="Low complexity" evidence="4">
    <location>
        <begin position="650"/>
        <end position="662"/>
    </location>
</feature>
<dbReference type="OrthoDB" id="2307332at2759"/>
<dbReference type="InterPro" id="IPR051356">
    <property type="entry name" value="SOX/SOX-like_TF"/>
</dbReference>
<feature type="compositionally biased region" description="Basic residues" evidence="4">
    <location>
        <begin position="150"/>
        <end position="164"/>
    </location>
</feature>